<reference evidence="1 2" key="1">
    <citation type="submission" date="2018-03" db="EMBL/GenBank/DDBJ databases">
        <title>Genomic Encyclopedia of Archaeal and Bacterial Type Strains, Phase II (KMG-II): from individual species to whole genera.</title>
        <authorList>
            <person name="Goeker M."/>
        </authorList>
    </citation>
    <scope>NUCLEOTIDE SEQUENCE [LARGE SCALE GENOMIC DNA]</scope>
    <source>
        <strain evidence="1 2">DSM 24859</strain>
    </source>
</reference>
<evidence type="ECO:0000313" key="2">
    <source>
        <dbReference type="Proteomes" id="UP000240971"/>
    </source>
</evidence>
<dbReference type="SUPFAM" id="SSF53474">
    <property type="entry name" value="alpha/beta-Hydrolases"/>
    <property type="match status" value="1"/>
</dbReference>
<comment type="caution">
    <text evidence="1">The sequence shown here is derived from an EMBL/GenBank/DDBJ whole genome shotgun (WGS) entry which is preliminary data.</text>
</comment>
<name>A0A2P8HA12_CHINA</name>
<keyword evidence="2" id="KW-1185">Reference proteome</keyword>
<sequence>MQPHSVKKLATDVEADDFAAYLNYECNKSCVFDTSAIKMLQYTSGYGYYSQLMTLVSFRQVQDPRPKLKNSSIPVLIMRGQADNQKWAYTREFMDLFTNHQLVIVPQAGHFIYLEQPERYINTIKEFLRR</sequence>
<dbReference type="AlphaFoldDB" id="A0A2P8HA12"/>
<organism evidence="1 2">
    <name type="scientific">Chitinophaga niastensis</name>
    <dbReference type="NCBI Taxonomy" id="536980"/>
    <lineage>
        <taxon>Bacteria</taxon>
        <taxon>Pseudomonadati</taxon>
        <taxon>Bacteroidota</taxon>
        <taxon>Chitinophagia</taxon>
        <taxon>Chitinophagales</taxon>
        <taxon>Chitinophagaceae</taxon>
        <taxon>Chitinophaga</taxon>
    </lineage>
</organism>
<dbReference type="InterPro" id="IPR029058">
    <property type="entry name" value="AB_hydrolase_fold"/>
</dbReference>
<proteinExistence type="predicted"/>
<protein>
    <recommendedName>
        <fullName evidence="3">Alpha/beta hydrolase family protein</fullName>
    </recommendedName>
</protein>
<dbReference type="Proteomes" id="UP000240971">
    <property type="component" value="Unassembled WGS sequence"/>
</dbReference>
<evidence type="ECO:0008006" key="3">
    <source>
        <dbReference type="Google" id="ProtNLM"/>
    </source>
</evidence>
<evidence type="ECO:0000313" key="1">
    <source>
        <dbReference type="EMBL" id="PSL43030.1"/>
    </source>
</evidence>
<dbReference type="Gene3D" id="3.40.50.1820">
    <property type="entry name" value="alpha/beta hydrolase"/>
    <property type="match status" value="1"/>
</dbReference>
<dbReference type="EMBL" id="PYAW01000009">
    <property type="protein sequence ID" value="PSL43030.1"/>
    <property type="molecule type" value="Genomic_DNA"/>
</dbReference>
<accession>A0A2P8HA12</accession>
<gene>
    <name evidence="1" type="ORF">CLV51_10924</name>
</gene>